<evidence type="ECO:0000313" key="2">
    <source>
        <dbReference type="EMBL" id="CAF3701511.1"/>
    </source>
</evidence>
<dbReference type="AlphaFoldDB" id="A0A8S2I050"/>
<evidence type="ECO:0000313" key="1">
    <source>
        <dbReference type="EMBL" id="CAF0924370.1"/>
    </source>
</evidence>
<protein>
    <submittedName>
        <fullName evidence="2">Uncharacterized protein</fullName>
    </submittedName>
</protein>
<accession>A0A8S2I050</accession>
<evidence type="ECO:0000313" key="3">
    <source>
        <dbReference type="Proteomes" id="UP000682733"/>
    </source>
</evidence>
<gene>
    <name evidence="1" type="ORF">OVA965_LOCUS10797</name>
    <name evidence="2" type="ORF">TMI583_LOCUS10793</name>
</gene>
<dbReference type="EMBL" id="CAJNOK010004054">
    <property type="protein sequence ID" value="CAF0924370.1"/>
    <property type="molecule type" value="Genomic_DNA"/>
</dbReference>
<sequence>MTSCSLGLMIAWTDPHRTLAHRKFYENLKQETAHNHTNPCNILTQNYIGVPDEVRVILPTNANLKRDIRRWRQDDNFTTIPIDKNFKSIPDKYKRTTTLWTFLDKLIKEENNLHSDIGNARSGREPTIQQQYESLNKHLQSLMKNPHPTIYDQLQAIGRLLSL</sequence>
<dbReference type="Proteomes" id="UP000677228">
    <property type="component" value="Unassembled WGS sequence"/>
</dbReference>
<organism evidence="2 3">
    <name type="scientific">Didymodactylos carnosus</name>
    <dbReference type="NCBI Taxonomy" id="1234261"/>
    <lineage>
        <taxon>Eukaryota</taxon>
        <taxon>Metazoa</taxon>
        <taxon>Spiralia</taxon>
        <taxon>Gnathifera</taxon>
        <taxon>Rotifera</taxon>
        <taxon>Eurotatoria</taxon>
        <taxon>Bdelloidea</taxon>
        <taxon>Philodinida</taxon>
        <taxon>Philodinidae</taxon>
        <taxon>Didymodactylos</taxon>
    </lineage>
</organism>
<dbReference type="EMBL" id="CAJOBA010004056">
    <property type="protein sequence ID" value="CAF3701511.1"/>
    <property type="molecule type" value="Genomic_DNA"/>
</dbReference>
<proteinExistence type="predicted"/>
<reference evidence="2" key="1">
    <citation type="submission" date="2021-02" db="EMBL/GenBank/DDBJ databases">
        <authorList>
            <person name="Nowell W R."/>
        </authorList>
    </citation>
    <scope>NUCLEOTIDE SEQUENCE</scope>
</reference>
<dbReference type="Proteomes" id="UP000682733">
    <property type="component" value="Unassembled WGS sequence"/>
</dbReference>
<name>A0A8S2I050_9BILA</name>
<comment type="caution">
    <text evidence="2">The sequence shown here is derived from an EMBL/GenBank/DDBJ whole genome shotgun (WGS) entry which is preliminary data.</text>
</comment>